<evidence type="ECO:0000313" key="11">
    <source>
        <dbReference type="EMBL" id="KRL05216.1"/>
    </source>
</evidence>
<dbReference type="InterPro" id="IPR038709">
    <property type="entry name" value="RpoN_core-bd_sf"/>
</dbReference>
<keyword evidence="4" id="KW-0548">Nucleotidyltransferase</keyword>
<dbReference type="OrthoDB" id="9814402at2"/>
<dbReference type="AlphaFoldDB" id="A0A0R1MAP1"/>
<evidence type="ECO:0000259" key="10">
    <source>
        <dbReference type="Pfam" id="PF04963"/>
    </source>
</evidence>
<evidence type="ECO:0000256" key="2">
    <source>
        <dbReference type="ARBA" id="ARBA00022478"/>
    </source>
</evidence>
<dbReference type="PATRIC" id="fig|1423759.3.peg.1630"/>
<dbReference type="InterPro" id="IPR000394">
    <property type="entry name" value="RNA_pol_sigma_54"/>
</dbReference>
<accession>A0A0R1MAP1</accession>
<dbReference type="NCBIfam" id="TIGR02395">
    <property type="entry name" value="rpoN_sigma"/>
    <property type="match status" value="1"/>
</dbReference>
<dbReference type="EMBL" id="AZDX01000047">
    <property type="protein sequence ID" value="KRL05216.1"/>
    <property type="molecule type" value="Genomic_DNA"/>
</dbReference>
<dbReference type="Gene3D" id="1.10.10.1330">
    <property type="entry name" value="RNA polymerase sigma-54 factor, core-binding domain"/>
    <property type="match status" value="1"/>
</dbReference>
<proteinExistence type="inferred from homology"/>
<dbReference type="STRING" id="1423759.FC92_GL001555"/>
<dbReference type="Gene3D" id="1.10.10.60">
    <property type="entry name" value="Homeodomain-like"/>
    <property type="match status" value="1"/>
</dbReference>
<comment type="similarity">
    <text evidence="1">Belongs to the sigma-54 factor family.</text>
</comment>
<name>A0A0R1MAP1_9LACO</name>
<dbReference type="PANTHER" id="PTHR32248:SF4">
    <property type="entry name" value="RNA POLYMERASE SIGMA-54 FACTOR"/>
    <property type="match status" value="1"/>
</dbReference>
<dbReference type="GO" id="GO:0001216">
    <property type="term" value="F:DNA-binding transcription activator activity"/>
    <property type="evidence" value="ECO:0007669"/>
    <property type="project" value="InterPro"/>
</dbReference>
<dbReference type="GeneID" id="98310602"/>
<evidence type="ECO:0000256" key="8">
    <source>
        <dbReference type="ARBA" id="ARBA00023163"/>
    </source>
</evidence>
<keyword evidence="8" id="KW-0804">Transcription</keyword>
<sequence>MPHKQSYGYGQIQKQIQKFALTQQMQQSIQILRYSTEDLAKYLKQKQLDNPFISIKGTMSYTGKSTDMSNFKVGQFDMVTDNKSQSLYDYLLSQVHLTMRKTNLRSWVIYLIGQLDENGYLKIDLRKLIRKTGVDYITMMDALTLLQQLDPPGVGARSLQECLLLQIQNIEDAPIEAQLIVENEFVSLVEQNWEKIAANLAIDGKQIENAVEFIQRLTPAPGAAFEQENIGYVYPDLIIKKISGTADFSIKTTKKTKPLVVFKKDYYDKFLRENEDEVKKFLKEKQRDFQELIRDIELRAETIVRVAEVIIERQHDFFEDGNEKLKPLLLRDVAQKLNLHESTISRAVNGKYLQCDFGVYELKYFFKRPVNSIGQDISVDTIKEHINVIIAAENQQKPLSDSKIATKLEKVGIRISRRTVAKYREELKIGSSTQRKRI</sequence>
<dbReference type="InterPro" id="IPR007634">
    <property type="entry name" value="RNA_pol_sigma_54_DNA-bd"/>
</dbReference>
<dbReference type="PROSITE" id="PS50044">
    <property type="entry name" value="SIGMA54_3"/>
    <property type="match status" value="1"/>
</dbReference>
<feature type="domain" description="RNA polymerase sigma factor 54 DNA-binding" evidence="9">
    <location>
        <begin position="280"/>
        <end position="437"/>
    </location>
</feature>
<dbReference type="GO" id="GO:0016779">
    <property type="term" value="F:nucleotidyltransferase activity"/>
    <property type="evidence" value="ECO:0007669"/>
    <property type="project" value="UniProtKB-KW"/>
</dbReference>
<evidence type="ECO:0000256" key="4">
    <source>
        <dbReference type="ARBA" id="ARBA00022695"/>
    </source>
</evidence>
<evidence type="ECO:0000256" key="3">
    <source>
        <dbReference type="ARBA" id="ARBA00022679"/>
    </source>
</evidence>
<dbReference type="Proteomes" id="UP000051448">
    <property type="component" value="Unassembled WGS sequence"/>
</dbReference>
<keyword evidence="12" id="KW-1185">Reference proteome</keyword>
<comment type="caution">
    <text evidence="11">The sequence shown here is derived from an EMBL/GenBank/DDBJ whole genome shotgun (WGS) entry which is preliminary data.</text>
</comment>
<organism evidence="11 12">
    <name type="scientific">Liquorilactobacillus hordei DSM 19519</name>
    <dbReference type="NCBI Taxonomy" id="1423759"/>
    <lineage>
        <taxon>Bacteria</taxon>
        <taxon>Bacillati</taxon>
        <taxon>Bacillota</taxon>
        <taxon>Bacilli</taxon>
        <taxon>Lactobacillales</taxon>
        <taxon>Lactobacillaceae</taxon>
        <taxon>Liquorilactobacillus</taxon>
    </lineage>
</organism>
<dbReference type="PRINTS" id="PR00045">
    <property type="entry name" value="SIGMA54FCT"/>
</dbReference>
<dbReference type="Pfam" id="PF04963">
    <property type="entry name" value="Sigma54_CBD"/>
    <property type="match status" value="1"/>
</dbReference>
<protein>
    <submittedName>
        <fullName evidence="11">RNA polymerase factor sigma-54</fullName>
    </submittedName>
</protein>
<keyword evidence="7" id="KW-0238">DNA-binding</keyword>
<keyword evidence="6" id="KW-0731">Sigma factor</keyword>
<reference evidence="11 12" key="1">
    <citation type="journal article" date="2015" name="Genome Announc.">
        <title>Expanding the biotechnology potential of lactobacilli through comparative genomics of 213 strains and associated genera.</title>
        <authorList>
            <person name="Sun Z."/>
            <person name="Harris H.M."/>
            <person name="McCann A."/>
            <person name="Guo C."/>
            <person name="Argimon S."/>
            <person name="Zhang W."/>
            <person name="Yang X."/>
            <person name="Jeffery I.B."/>
            <person name="Cooney J.C."/>
            <person name="Kagawa T.F."/>
            <person name="Liu W."/>
            <person name="Song Y."/>
            <person name="Salvetti E."/>
            <person name="Wrobel A."/>
            <person name="Rasinkangas P."/>
            <person name="Parkhill J."/>
            <person name="Rea M.C."/>
            <person name="O'Sullivan O."/>
            <person name="Ritari J."/>
            <person name="Douillard F.P."/>
            <person name="Paul Ross R."/>
            <person name="Yang R."/>
            <person name="Briner A.E."/>
            <person name="Felis G.E."/>
            <person name="de Vos W.M."/>
            <person name="Barrangou R."/>
            <person name="Klaenhammer T.R."/>
            <person name="Caufield P.W."/>
            <person name="Cui Y."/>
            <person name="Zhang H."/>
            <person name="O'Toole P.W."/>
        </authorList>
    </citation>
    <scope>NUCLEOTIDE SEQUENCE [LARGE SCALE GENOMIC DNA]</scope>
    <source>
        <strain evidence="11 12">DSM 19519</strain>
    </source>
</reference>
<feature type="domain" description="RNA polymerase sigma factor 54 core-binding" evidence="10">
    <location>
        <begin position="82"/>
        <end position="266"/>
    </location>
</feature>
<keyword evidence="5" id="KW-0805">Transcription regulation</keyword>
<dbReference type="PROSITE" id="PS00717">
    <property type="entry name" value="SIGMA54_1"/>
    <property type="match status" value="1"/>
</dbReference>
<dbReference type="RefSeq" id="WP_057870227.1">
    <property type="nucleotide sequence ID" value="NZ_AZDX01000047.1"/>
</dbReference>
<evidence type="ECO:0000259" key="9">
    <source>
        <dbReference type="Pfam" id="PF04552"/>
    </source>
</evidence>
<dbReference type="GO" id="GO:0006352">
    <property type="term" value="P:DNA-templated transcription initiation"/>
    <property type="evidence" value="ECO:0007669"/>
    <property type="project" value="InterPro"/>
</dbReference>
<dbReference type="GO" id="GO:0016987">
    <property type="term" value="F:sigma factor activity"/>
    <property type="evidence" value="ECO:0007669"/>
    <property type="project" value="UniProtKB-KW"/>
</dbReference>
<dbReference type="PIRSF" id="PIRSF000774">
    <property type="entry name" value="RpoN"/>
    <property type="match status" value="1"/>
</dbReference>
<gene>
    <name evidence="11" type="ORF">FC92_GL001555</name>
</gene>
<evidence type="ECO:0000256" key="5">
    <source>
        <dbReference type="ARBA" id="ARBA00023015"/>
    </source>
</evidence>
<keyword evidence="2" id="KW-0240">DNA-directed RNA polymerase</keyword>
<dbReference type="Pfam" id="PF00309">
    <property type="entry name" value="Sigma54_AID"/>
    <property type="match status" value="1"/>
</dbReference>
<dbReference type="Pfam" id="PF04552">
    <property type="entry name" value="Sigma54_DBD"/>
    <property type="match status" value="1"/>
</dbReference>
<evidence type="ECO:0000256" key="7">
    <source>
        <dbReference type="ARBA" id="ARBA00023125"/>
    </source>
</evidence>
<evidence type="ECO:0000256" key="1">
    <source>
        <dbReference type="ARBA" id="ARBA00008798"/>
    </source>
</evidence>
<evidence type="ECO:0000313" key="12">
    <source>
        <dbReference type="Proteomes" id="UP000051448"/>
    </source>
</evidence>
<keyword evidence="3" id="KW-0808">Transferase</keyword>
<dbReference type="InterPro" id="IPR007046">
    <property type="entry name" value="RNA_pol_sigma_54_core-bd"/>
</dbReference>
<dbReference type="GO" id="GO:0003677">
    <property type="term" value="F:DNA binding"/>
    <property type="evidence" value="ECO:0007669"/>
    <property type="project" value="UniProtKB-KW"/>
</dbReference>
<dbReference type="PANTHER" id="PTHR32248">
    <property type="entry name" value="RNA POLYMERASE SIGMA-54 FACTOR"/>
    <property type="match status" value="1"/>
</dbReference>
<dbReference type="GO" id="GO:0000428">
    <property type="term" value="C:DNA-directed RNA polymerase complex"/>
    <property type="evidence" value="ECO:0007669"/>
    <property type="project" value="UniProtKB-KW"/>
</dbReference>
<evidence type="ECO:0000256" key="6">
    <source>
        <dbReference type="ARBA" id="ARBA00023082"/>
    </source>
</evidence>
<dbReference type="PROSITE" id="PS00718">
    <property type="entry name" value="SIGMA54_2"/>
    <property type="match status" value="1"/>
</dbReference>